<feature type="domain" description="DUF8039" evidence="2">
    <location>
        <begin position="129"/>
        <end position="204"/>
    </location>
</feature>
<dbReference type="AlphaFoldDB" id="A0A0L9VS73"/>
<reference evidence="4" key="1">
    <citation type="journal article" date="2015" name="Proc. Natl. Acad. Sci. U.S.A.">
        <title>Genome sequencing of adzuki bean (Vigna angularis) provides insight into high starch and low fat accumulation and domestication.</title>
        <authorList>
            <person name="Yang K."/>
            <person name="Tian Z."/>
            <person name="Chen C."/>
            <person name="Luo L."/>
            <person name="Zhao B."/>
            <person name="Wang Z."/>
            <person name="Yu L."/>
            <person name="Li Y."/>
            <person name="Sun Y."/>
            <person name="Li W."/>
            <person name="Chen Y."/>
            <person name="Li Y."/>
            <person name="Zhang Y."/>
            <person name="Ai D."/>
            <person name="Zhao J."/>
            <person name="Shang C."/>
            <person name="Ma Y."/>
            <person name="Wu B."/>
            <person name="Wang M."/>
            <person name="Gao L."/>
            <person name="Sun D."/>
            <person name="Zhang P."/>
            <person name="Guo F."/>
            <person name="Wang W."/>
            <person name="Li Y."/>
            <person name="Wang J."/>
            <person name="Varshney R.K."/>
            <person name="Wang J."/>
            <person name="Ling H.Q."/>
            <person name="Wan P."/>
        </authorList>
    </citation>
    <scope>NUCLEOTIDE SEQUENCE</scope>
    <source>
        <strain evidence="4">cv. Jingnong 6</strain>
    </source>
</reference>
<dbReference type="PANTHER" id="PTHR33018:SF34">
    <property type="entry name" value="OS02G0472350 PROTEIN"/>
    <property type="match status" value="1"/>
</dbReference>
<gene>
    <name evidence="3" type="ORF">LR48_Vigan11g075500</name>
</gene>
<dbReference type="EMBL" id="CM003381">
    <property type="protein sequence ID" value="KOM57722.1"/>
    <property type="molecule type" value="Genomic_DNA"/>
</dbReference>
<dbReference type="Proteomes" id="UP000053144">
    <property type="component" value="Chromosome 11"/>
</dbReference>
<protein>
    <recommendedName>
        <fullName evidence="2">DUF8039 domain-containing protein</fullName>
    </recommendedName>
</protein>
<evidence type="ECO:0000313" key="3">
    <source>
        <dbReference type="EMBL" id="KOM57722.1"/>
    </source>
</evidence>
<dbReference type="InterPro" id="IPR058352">
    <property type="entry name" value="DUF8039"/>
</dbReference>
<evidence type="ECO:0000259" key="2">
    <source>
        <dbReference type="Pfam" id="PF26133"/>
    </source>
</evidence>
<evidence type="ECO:0000256" key="1">
    <source>
        <dbReference type="SAM" id="MobiDB-lite"/>
    </source>
</evidence>
<dbReference type="Gramene" id="KOM57722">
    <property type="protein sequence ID" value="KOM57722"/>
    <property type="gene ID" value="LR48_Vigan11g075500"/>
</dbReference>
<feature type="region of interest" description="Disordered" evidence="1">
    <location>
        <begin position="1"/>
        <end position="28"/>
    </location>
</feature>
<proteinExistence type="predicted"/>
<sequence>MKQKSDNRLSLSKGGDPPPPSPPSRHEKWKLARLRSSGSYTSDTAREISERILPGRVRVVGIGIGIRQFFGSSSRPSSSRLIAEMVVCQFQQRYEDYGNRPPPSPVAEHVVPPTGRSDKGSCSVAGVQGDDMNNTRLCQLYILSDTGTMLVARGIVYETAIIVHDVQLVEDEVKVTVDEVVIPDIVLLVATDEFFTVQEAFKSFTGQEGSPTSKKTHLSEDDPLGALDELANIISDAPMIVHWDSTTFRREAQIPLYMHQQDVRELASGIKEINITLIQLWMMYMFDVSNKKGFNDVYGFIDPSMTHERNKFDDIQTYITTCFATGKELYFLPYILGSLATHMMLSGRSTATPKKLGCVSLKRFNMTAPILEKSLKLVRKALLNI</sequence>
<name>A0A0L9VS73_PHAAN</name>
<accession>A0A0L9VS73</accession>
<dbReference type="Pfam" id="PF26133">
    <property type="entry name" value="DUF8039"/>
    <property type="match status" value="1"/>
</dbReference>
<evidence type="ECO:0000313" key="4">
    <source>
        <dbReference type="Proteomes" id="UP000053144"/>
    </source>
</evidence>
<dbReference type="PANTHER" id="PTHR33018">
    <property type="entry name" value="OS10G0338966 PROTEIN-RELATED"/>
    <property type="match status" value="1"/>
</dbReference>
<organism evidence="3 4">
    <name type="scientific">Phaseolus angularis</name>
    <name type="common">Azuki bean</name>
    <name type="synonym">Vigna angularis</name>
    <dbReference type="NCBI Taxonomy" id="3914"/>
    <lineage>
        <taxon>Eukaryota</taxon>
        <taxon>Viridiplantae</taxon>
        <taxon>Streptophyta</taxon>
        <taxon>Embryophyta</taxon>
        <taxon>Tracheophyta</taxon>
        <taxon>Spermatophyta</taxon>
        <taxon>Magnoliopsida</taxon>
        <taxon>eudicotyledons</taxon>
        <taxon>Gunneridae</taxon>
        <taxon>Pentapetalae</taxon>
        <taxon>rosids</taxon>
        <taxon>fabids</taxon>
        <taxon>Fabales</taxon>
        <taxon>Fabaceae</taxon>
        <taxon>Papilionoideae</taxon>
        <taxon>50 kb inversion clade</taxon>
        <taxon>NPAAA clade</taxon>
        <taxon>indigoferoid/millettioid clade</taxon>
        <taxon>Phaseoleae</taxon>
        <taxon>Vigna</taxon>
    </lineage>
</organism>